<feature type="chain" id="PRO_5047161598" evidence="6">
    <location>
        <begin position="20"/>
        <end position="498"/>
    </location>
</feature>
<keyword evidence="1 7" id="KW-0121">Carboxypeptidase</keyword>
<gene>
    <name evidence="7" type="ORF">GCM10009119_33580</name>
</gene>
<dbReference type="InterPro" id="IPR029058">
    <property type="entry name" value="AB_hydrolase_fold"/>
</dbReference>
<evidence type="ECO:0000313" key="7">
    <source>
        <dbReference type="EMBL" id="GAA0880388.1"/>
    </source>
</evidence>
<comment type="caution">
    <text evidence="7">The sequence shown here is derived from an EMBL/GenBank/DDBJ whole genome shotgun (WGS) entry which is preliminary data.</text>
</comment>
<dbReference type="InterPro" id="IPR001563">
    <property type="entry name" value="Peptidase_S10"/>
</dbReference>
<dbReference type="Pfam" id="PF00450">
    <property type="entry name" value="Peptidase_S10"/>
    <property type="match status" value="1"/>
</dbReference>
<keyword evidence="8" id="KW-1185">Reference proteome</keyword>
<dbReference type="PANTHER" id="PTHR11802:SF3">
    <property type="entry name" value="RETINOID-INDUCIBLE SERINE CARBOXYPEPTIDASE"/>
    <property type="match status" value="1"/>
</dbReference>
<evidence type="ECO:0000313" key="8">
    <source>
        <dbReference type="Proteomes" id="UP001500469"/>
    </source>
</evidence>
<protein>
    <submittedName>
        <fullName evidence="7">Carboxypeptidase</fullName>
    </submittedName>
</protein>
<keyword evidence="3 6" id="KW-0732">Signal</keyword>
<dbReference type="Proteomes" id="UP001500469">
    <property type="component" value="Unassembled WGS sequence"/>
</dbReference>
<evidence type="ECO:0000256" key="1">
    <source>
        <dbReference type="ARBA" id="ARBA00022645"/>
    </source>
</evidence>
<evidence type="ECO:0000256" key="6">
    <source>
        <dbReference type="SAM" id="SignalP"/>
    </source>
</evidence>
<dbReference type="SUPFAM" id="SSF53474">
    <property type="entry name" value="alpha/beta-Hydrolases"/>
    <property type="match status" value="1"/>
</dbReference>
<sequence length="498" mass="56351">MKKIYLSMLLLLCYGLAWAQTETTTSRKIPVETKVETTAEVTIKGKRVPYKATAGTQPVWDEKGEPIASLFYTFYERTDVSDKTKRPLVISFNGGPGSASIWMHLAYTGPVILNIDDEGYPVQPYGTKANPHSILDVADIVYIDPVNTGYSRIVKEDTPRATFFGINSDIKYLADWVNTFVTRANRWASPKYLIGESYGTTRVAGIVAQLQDAHWMYFNGVILVSPTDMGIEREGPVKMANYWPYYAATAWYHKALPADLQSKDLDELLAIVEPFALNEVLPAMSKGGMLTDAERDAIATKMAYYSGLSKESILDYNLMVPTSFFWKELLRERDGMTIGRLDSRYKGFDRMEGGDRYDFDPALTSWNHAFAPSFQIYAKNTLKFNTDLTYNLFGPVHPWDRSNENTGNDLGTAMRQNPYLHLMVQSGYFDGGTDYFNAKYSTWHIDPTGKMKNRIDFKAYRSGHMMYLRAEDLATSNEDIRVFIQKSTVAPGQPAMNK</sequence>
<keyword evidence="2" id="KW-0645">Protease</keyword>
<evidence type="ECO:0000256" key="3">
    <source>
        <dbReference type="ARBA" id="ARBA00022729"/>
    </source>
</evidence>
<dbReference type="EMBL" id="BAAAFI010000043">
    <property type="protein sequence ID" value="GAA0880388.1"/>
    <property type="molecule type" value="Genomic_DNA"/>
</dbReference>
<evidence type="ECO:0000256" key="5">
    <source>
        <dbReference type="ARBA" id="ARBA00023180"/>
    </source>
</evidence>
<dbReference type="GO" id="GO:0004180">
    <property type="term" value="F:carboxypeptidase activity"/>
    <property type="evidence" value="ECO:0007669"/>
    <property type="project" value="UniProtKB-KW"/>
</dbReference>
<dbReference type="PANTHER" id="PTHR11802">
    <property type="entry name" value="SERINE PROTEASE FAMILY S10 SERINE CARBOXYPEPTIDASE"/>
    <property type="match status" value="1"/>
</dbReference>
<reference evidence="7 8" key="1">
    <citation type="journal article" date="2019" name="Int. J. Syst. Evol. Microbiol.">
        <title>The Global Catalogue of Microorganisms (GCM) 10K type strain sequencing project: providing services to taxonomists for standard genome sequencing and annotation.</title>
        <authorList>
            <consortium name="The Broad Institute Genomics Platform"/>
            <consortium name="The Broad Institute Genome Sequencing Center for Infectious Disease"/>
            <person name="Wu L."/>
            <person name="Ma J."/>
        </authorList>
    </citation>
    <scope>NUCLEOTIDE SEQUENCE [LARGE SCALE GENOMIC DNA]</scope>
    <source>
        <strain evidence="7 8">JCM 16112</strain>
    </source>
</reference>
<accession>A0ABN1N3P0</accession>
<feature type="signal peptide" evidence="6">
    <location>
        <begin position="1"/>
        <end position="19"/>
    </location>
</feature>
<organism evidence="7 8">
    <name type="scientific">Algoriphagus jejuensis</name>
    <dbReference type="NCBI Taxonomy" id="419934"/>
    <lineage>
        <taxon>Bacteria</taxon>
        <taxon>Pseudomonadati</taxon>
        <taxon>Bacteroidota</taxon>
        <taxon>Cytophagia</taxon>
        <taxon>Cytophagales</taxon>
        <taxon>Cyclobacteriaceae</taxon>
        <taxon>Algoriphagus</taxon>
    </lineage>
</organism>
<name>A0ABN1N3P0_9BACT</name>
<evidence type="ECO:0000256" key="2">
    <source>
        <dbReference type="ARBA" id="ARBA00022670"/>
    </source>
</evidence>
<dbReference type="Gene3D" id="3.40.50.1820">
    <property type="entry name" value="alpha/beta hydrolase"/>
    <property type="match status" value="1"/>
</dbReference>
<evidence type="ECO:0000256" key="4">
    <source>
        <dbReference type="ARBA" id="ARBA00022801"/>
    </source>
</evidence>
<proteinExistence type="predicted"/>
<keyword evidence="4" id="KW-0378">Hydrolase</keyword>
<dbReference type="RefSeq" id="WP_343853725.1">
    <property type="nucleotide sequence ID" value="NZ_BAAAFI010000043.1"/>
</dbReference>
<keyword evidence="5" id="KW-0325">Glycoprotein</keyword>